<dbReference type="EC" id="2.1.1.216" evidence="7 8"/>
<accession>A0A5C0XRQ9</accession>
<sequence length="379" mass="43100">MELFEVHEGKAKVLVPKAKTIYDSPVFYNPRMAPNRDVVVLLLNVLKPKIVLDALSATGIRGIRFALETPAEEIWMNDINELAYELMKKNVLLNFKGTLKENAKRAIFEGEKTIVINNDDANRLMAEKHRYFHFIDLDPFGSPMEFLDTALRSVKRKGILGVTATDGAPLCGAHPKACLRKYLAVPLRGELCHEVGTRILVGVIARYAAKYDLGMEVLLAYYKDHYFRAFVKLKDGAKKGDETLENLGYVYFDEKTGRFEVEKSFLSTRPNAYGPLWLGPLKNEKVVGEMLELLVSGFEVANYREVLKLLHMLHEELDIPLFYDTHALGKRLKIEPKKLGEIIKELKSMGYEATRTHFSPTGIKTNAPYEVFVEVMRKN</sequence>
<evidence type="ECO:0000313" key="11">
    <source>
        <dbReference type="Proteomes" id="UP000324354"/>
    </source>
</evidence>
<dbReference type="InterPro" id="IPR029063">
    <property type="entry name" value="SAM-dependent_MTases_sf"/>
</dbReference>
<evidence type="ECO:0000256" key="1">
    <source>
        <dbReference type="ARBA" id="ARBA00022555"/>
    </source>
</evidence>
<evidence type="ECO:0000256" key="7">
    <source>
        <dbReference type="ARBA" id="ARBA00039099"/>
    </source>
</evidence>
<dbReference type="InterPro" id="IPR042296">
    <property type="entry name" value="tRNA_met_Trm1_C"/>
</dbReference>
<dbReference type="InterPro" id="IPR022923">
    <property type="entry name" value="TRM1_arc_bac"/>
</dbReference>
<keyword evidence="5 8" id="KW-0819">tRNA processing</keyword>
<dbReference type="NCBIfam" id="TIGR00308">
    <property type="entry name" value="TRM1"/>
    <property type="match status" value="1"/>
</dbReference>
<evidence type="ECO:0000313" key="10">
    <source>
        <dbReference type="EMBL" id="QEK79469.1"/>
    </source>
</evidence>
<dbReference type="GeneID" id="41713691"/>
<feature type="binding site" evidence="8">
    <location>
        <position position="78"/>
    </location>
    <ligand>
        <name>S-adenosyl-L-methionine</name>
        <dbReference type="ChEBI" id="CHEBI:59789"/>
    </ligand>
</feature>
<dbReference type="RefSeq" id="WP_014835547.1">
    <property type="nucleotide sequence ID" value="NC_003413.1"/>
</dbReference>
<dbReference type="HAMAP" id="MF_00290">
    <property type="entry name" value="tRNA_dimethyltr_TRM1"/>
    <property type="match status" value="1"/>
</dbReference>
<dbReference type="InterPro" id="IPR002905">
    <property type="entry name" value="Trm1"/>
</dbReference>
<evidence type="ECO:0000256" key="6">
    <source>
        <dbReference type="ARBA" id="ARBA00022884"/>
    </source>
</evidence>
<dbReference type="Pfam" id="PF02005">
    <property type="entry name" value="TRM"/>
    <property type="match status" value="1"/>
</dbReference>
<dbReference type="Gene3D" id="3.30.56.70">
    <property type="entry name" value="N2,N2-dimethylguanosine tRNA methyltransferase, C-terminal domain"/>
    <property type="match status" value="1"/>
</dbReference>
<dbReference type="PANTHER" id="PTHR10631:SF3">
    <property type="entry name" value="TRNA (GUANINE(26)-N(2))-DIMETHYLTRANSFERASE"/>
    <property type="match status" value="1"/>
</dbReference>
<dbReference type="EMBL" id="CP023154">
    <property type="protein sequence ID" value="QEK79469.1"/>
    <property type="molecule type" value="Genomic_DNA"/>
</dbReference>
<comment type="function">
    <text evidence="8">Dimethylates a single guanine residue at position 26 of a number of tRNAs using S-adenosyl-L-methionine as donor of the methyl groups.</text>
</comment>
<comment type="catalytic activity">
    <reaction evidence="8">
        <text>guanosine(26) in tRNA + 2 S-adenosyl-L-methionine = N(2)-dimethylguanosine(26) in tRNA + 2 S-adenosyl-L-homocysteine + 2 H(+)</text>
        <dbReference type="Rhea" id="RHEA:43140"/>
        <dbReference type="Rhea" id="RHEA-COMP:10359"/>
        <dbReference type="Rhea" id="RHEA-COMP:10360"/>
        <dbReference type="ChEBI" id="CHEBI:15378"/>
        <dbReference type="ChEBI" id="CHEBI:57856"/>
        <dbReference type="ChEBI" id="CHEBI:59789"/>
        <dbReference type="ChEBI" id="CHEBI:74269"/>
        <dbReference type="ChEBI" id="CHEBI:74513"/>
        <dbReference type="EC" id="2.1.1.216"/>
    </reaction>
</comment>
<evidence type="ECO:0000256" key="4">
    <source>
        <dbReference type="ARBA" id="ARBA00022691"/>
    </source>
</evidence>
<comment type="caution">
    <text evidence="8">Lacks conserved residue(s) required for the propagation of feature annotation.</text>
</comment>
<dbReference type="OrthoDB" id="372177at2157"/>
<feature type="binding site" evidence="8">
    <location>
        <position position="36"/>
    </location>
    <ligand>
        <name>S-adenosyl-L-methionine</name>
        <dbReference type="ChEBI" id="CHEBI:59789"/>
    </ligand>
</feature>
<evidence type="ECO:0000256" key="2">
    <source>
        <dbReference type="ARBA" id="ARBA00022603"/>
    </source>
</evidence>
<comment type="similarity">
    <text evidence="8 9">Belongs to the class I-like SAM-binding methyltransferase superfamily. Trm1 family.</text>
</comment>
<proteinExistence type="inferred from homology"/>
<dbReference type="AlphaFoldDB" id="A0A5C0XRQ9"/>
<reference evidence="10 11" key="1">
    <citation type="submission" date="2017-08" db="EMBL/GenBank/DDBJ databases">
        <title>Resequencing and Reannotation of the genome of Pyrococcus furiosus type strain DSM3638.</title>
        <authorList>
            <person name="Reichelt R.M."/>
            <person name="Bunk B."/>
        </authorList>
    </citation>
    <scope>NUCLEOTIDE SEQUENCE [LARGE SCALE GENOMIC DNA]</scope>
    <source>
        <strain evidence="10 11">DSM 3638</strain>
    </source>
</reference>
<gene>
    <name evidence="8" type="primary">trm1</name>
    <name evidence="10" type="ORF">PFDSM3638_09410</name>
</gene>
<organism evidence="10 11">
    <name type="scientific">Pyrococcus furiosus (strain ATCC 43587 / DSM 3638 / JCM 8422 / Vc1)</name>
    <dbReference type="NCBI Taxonomy" id="186497"/>
    <lineage>
        <taxon>Archaea</taxon>
        <taxon>Methanobacteriati</taxon>
        <taxon>Methanobacteriota</taxon>
        <taxon>Thermococci</taxon>
        <taxon>Thermococcales</taxon>
        <taxon>Thermococcaceae</taxon>
        <taxon>Pyrococcus</taxon>
    </lineage>
</organism>
<dbReference type="FunFam" id="3.30.56.70:FF:000001">
    <property type="entry name" value="tRNA (guanine(26)-N(2))-dimethyltransferase"/>
    <property type="match status" value="1"/>
</dbReference>
<dbReference type="PANTHER" id="PTHR10631">
    <property type="entry name" value="N 2 ,N 2 -DIMETHYLGUANOSINE TRNA METHYLTRANSFERASE"/>
    <property type="match status" value="1"/>
</dbReference>
<evidence type="ECO:0000256" key="9">
    <source>
        <dbReference type="PROSITE-ProRule" id="PRU00958"/>
    </source>
</evidence>
<dbReference type="GO" id="GO:0160104">
    <property type="term" value="F:tRNA (guanine(26)-N2)-dimethyltransferase activity"/>
    <property type="evidence" value="ECO:0007669"/>
    <property type="project" value="UniProtKB-UniRule"/>
</dbReference>
<feature type="binding site" evidence="8">
    <location>
        <position position="61"/>
    </location>
    <ligand>
        <name>S-adenosyl-L-methionine</name>
        <dbReference type="ChEBI" id="CHEBI:59789"/>
    </ligand>
</feature>
<evidence type="ECO:0000256" key="3">
    <source>
        <dbReference type="ARBA" id="ARBA00022679"/>
    </source>
</evidence>
<feature type="binding site" evidence="8">
    <location>
        <position position="121"/>
    </location>
    <ligand>
        <name>S-adenosyl-L-methionine</name>
        <dbReference type="ChEBI" id="CHEBI:59789"/>
    </ligand>
</feature>
<dbReference type="PROSITE" id="PS51626">
    <property type="entry name" value="SAM_MT_TRM1"/>
    <property type="match status" value="1"/>
</dbReference>
<keyword evidence="3 8" id="KW-0808">Transferase</keyword>
<keyword evidence="1 8" id="KW-0820">tRNA-binding</keyword>
<evidence type="ECO:0000256" key="5">
    <source>
        <dbReference type="ARBA" id="ARBA00022694"/>
    </source>
</evidence>
<dbReference type="GeneID" id="13301309"/>
<evidence type="ECO:0000256" key="8">
    <source>
        <dbReference type="HAMAP-Rule" id="MF_00290"/>
    </source>
</evidence>
<feature type="binding site" evidence="8">
    <location>
        <position position="120"/>
    </location>
    <ligand>
        <name>S-adenosyl-L-methionine</name>
        <dbReference type="ChEBI" id="CHEBI:59789"/>
    </ligand>
</feature>
<dbReference type="Gene3D" id="3.40.50.150">
    <property type="entry name" value="Vaccinia Virus protein VP39"/>
    <property type="match status" value="1"/>
</dbReference>
<name>A0A5C0XRQ9_PYRFU</name>
<dbReference type="SUPFAM" id="SSF53335">
    <property type="entry name" value="S-adenosyl-L-methionine-dependent methyltransferases"/>
    <property type="match status" value="1"/>
</dbReference>
<keyword evidence="2 8" id="KW-0489">Methyltransferase</keyword>
<dbReference type="FunFam" id="3.40.50.150:FF:000272">
    <property type="entry name" value="tRNA (guanine(26)-N(2))-dimethyltransferase"/>
    <property type="match status" value="1"/>
</dbReference>
<keyword evidence="4 8" id="KW-0949">S-adenosyl-L-methionine</keyword>
<dbReference type="GO" id="GO:0002940">
    <property type="term" value="P:tRNA N2-guanine methylation"/>
    <property type="evidence" value="ECO:0007669"/>
    <property type="project" value="TreeGrafter"/>
</dbReference>
<keyword evidence="6 8" id="KW-0694">RNA-binding</keyword>
<dbReference type="GO" id="GO:0000049">
    <property type="term" value="F:tRNA binding"/>
    <property type="evidence" value="ECO:0007669"/>
    <property type="project" value="UniProtKB-UniRule"/>
</dbReference>
<protein>
    <recommendedName>
        <fullName evidence="7 8">tRNA (guanine(26)-N(2))-dimethyltransferase</fullName>
        <ecNumber evidence="7 8">2.1.1.216</ecNumber>
    </recommendedName>
    <alternativeName>
        <fullName evidence="8">tRNA 2,2-dimethylguanosine-26 methyltransferase</fullName>
    </alternativeName>
    <alternativeName>
        <fullName evidence="8">tRNA(guanine-26,N(2)-N(2)) methyltransferase</fullName>
    </alternativeName>
    <alternativeName>
        <fullName evidence="8">tRNA(m(2,2)G26)dimethyltransferase</fullName>
    </alternativeName>
</protein>
<dbReference type="Proteomes" id="UP000324354">
    <property type="component" value="Chromosome"/>
</dbReference>